<gene>
    <name evidence="1" type="ORF">NNL22_10115</name>
</gene>
<dbReference type="InterPro" id="IPR010732">
    <property type="entry name" value="T6SS_TssG-like"/>
</dbReference>
<dbReference type="Proteomes" id="UP001164472">
    <property type="component" value="Chromosome"/>
</dbReference>
<protein>
    <submittedName>
        <fullName evidence="1">Type VI secretion system baseplate subunit TssG</fullName>
    </submittedName>
</protein>
<evidence type="ECO:0000313" key="2">
    <source>
        <dbReference type="Proteomes" id="UP001164472"/>
    </source>
</evidence>
<evidence type="ECO:0000313" key="1">
    <source>
        <dbReference type="EMBL" id="UZW73405.1"/>
    </source>
</evidence>
<accession>A0A9E8HFR4</accession>
<dbReference type="AlphaFoldDB" id="A0A9E8HFR4"/>
<dbReference type="PANTHER" id="PTHR35564">
    <property type="match status" value="1"/>
</dbReference>
<dbReference type="PANTHER" id="PTHR35564:SF3">
    <property type="entry name" value="TYPE VI SECRETION SYSTEM BASEPLATE SUBUNIT TSSG"/>
    <property type="match status" value="1"/>
</dbReference>
<dbReference type="RefSeq" id="WP_251809546.1">
    <property type="nucleotide sequence ID" value="NZ_CP101527.1"/>
</dbReference>
<reference evidence="1" key="1">
    <citation type="submission" date="2022-07" db="EMBL/GenBank/DDBJ databases">
        <title>Alkalimarinus sp. nov., isolated from gut of a Alitta virens.</title>
        <authorList>
            <person name="Yang A.I."/>
            <person name="Shin N.-R."/>
        </authorList>
    </citation>
    <scope>NUCLEOTIDE SEQUENCE</scope>
    <source>
        <strain evidence="1">FA028</strain>
    </source>
</reference>
<name>A0A9E8HFR4_9ALTE</name>
<proteinExistence type="predicted"/>
<dbReference type="KEGG" id="asem:NNL22_10115"/>
<dbReference type="Pfam" id="PF06996">
    <property type="entry name" value="T6SS_TssG"/>
    <property type="match status" value="1"/>
</dbReference>
<dbReference type="EMBL" id="CP101527">
    <property type="protein sequence ID" value="UZW73405.1"/>
    <property type="molecule type" value="Genomic_DNA"/>
</dbReference>
<sequence length="410" mass="44756">MSAELEFDSLDEPQRFSFIAFRQYLQHCGFDSGSIRYRATASLSHPAGELSAARLTLIGDKPKVTVDVSLMGLYGTTSPLPAFYTERILGFDGDGSSEQATASVDADYEEGKDLKQFYDLFNHQAISLFYDAWNKYRIAGRLSDNLSGNGNTRDNKPQQASDEFSTALLSIWGIDDGRLASLKYLTLPRLMPLAGLLATRCASIDLLEQALNQLFTDVMITTQSLVSGVTDIPKDQLNGLGQNNVTLSESLVLGQTVTDCSGVVIDVKLSSPEQLVQWLPGGDQNETARELIALLFNTPHDYQMTLNVGDIFKGRSQIGNLSTSHFSIDNTAIGHNAIGHNAIGLNVKDHNYKKHINEAYSASESYQPEFAQFDHAVDDGGDQSKQVNQTDRALGLGMGLGETKNAVINI</sequence>
<organism evidence="1 2">
    <name type="scientific">Alkalimarinus sediminis</name>
    <dbReference type="NCBI Taxonomy" id="1632866"/>
    <lineage>
        <taxon>Bacteria</taxon>
        <taxon>Pseudomonadati</taxon>
        <taxon>Pseudomonadota</taxon>
        <taxon>Gammaproteobacteria</taxon>
        <taxon>Alteromonadales</taxon>
        <taxon>Alteromonadaceae</taxon>
        <taxon>Alkalimarinus</taxon>
    </lineage>
</organism>
<keyword evidence="2" id="KW-1185">Reference proteome</keyword>